<dbReference type="Pfam" id="PF00850">
    <property type="entry name" value="Hist_deacetyl"/>
    <property type="match status" value="1"/>
</dbReference>
<sequence>HLDIAIREFNPHLVVYNAGTDILEYDPLGSLCITPKGVMERDRLVFEKCKLLRIPIFMLTSGGYLPESAKVVSDSILNLWRQGLISHEVSAENQGEVRNIITSIFFFPEHNSSYAFFAFLIFCITQQLNAPKLCIYMLPNSFIYIYILYNSLHIGMLYNSVHVNMLYNSIHVNLLHNPVHFNMFCSSVHVNLFNNPMHVNMLCNSVHVNLFNSPVHVNLFNSPVHVNLFNSPVCVNLFNSPVCVNLFNSPVHVNLFNNPVCVNLFNSPVHVNLFNNPVNVNLFNSPVHVNLFNSSVHVNLFNSRVHVNLFNSPVHVNMLDNYVQCFLSSCSFQSFIPYCFYIILHILCCAYF</sequence>
<evidence type="ECO:0000313" key="3">
    <source>
        <dbReference type="Proteomes" id="UP000678393"/>
    </source>
</evidence>
<dbReference type="EMBL" id="CAJHNH020001167">
    <property type="protein sequence ID" value="CAG5121812.1"/>
    <property type="molecule type" value="Genomic_DNA"/>
</dbReference>
<dbReference type="InterPro" id="IPR023696">
    <property type="entry name" value="Ureohydrolase_dom_sf"/>
</dbReference>
<protein>
    <recommendedName>
        <fullName evidence="1">Histone deacetylase domain-containing protein</fullName>
    </recommendedName>
</protein>
<dbReference type="Proteomes" id="UP000678393">
    <property type="component" value="Unassembled WGS sequence"/>
</dbReference>
<keyword evidence="3" id="KW-1185">Reference proteome</keyword>
<dbReference type="AlphaFoldDB" id="A0A8S3Z372"/>
<evidence type="ECO:0000259" key="1">
    <source>
        <dbReference type="Pfam" id="PF00850"/>
    </source>
</evidence>
<dbReference type="InterPro" id="IPR023801">
    <property type="entry name" value="His_deacetylse_dom"/>
</dbReference>
<dbReference type="OrthoDB" id="437693at2759"/>
<accession>A0A8S3Z372</accession>
<reference evidence="2" key="1">
    <citation type="submission" date="2021-04" db="EMBL/GenBank/DDBJ databases">
        <authorList>
            <consortium name="Molecular Ecology Group"/>
        </authorList>
    </citation>
    <scope>NUCLEOTIDE SEQUENCE</scope>
</reference>
<feature type="domain" description="Histone deacetylase" evidence="1">
    <location>
        <begin position="5"/>
        <end position="76"/>
    </location>
</feature>
<dbReference type="SUPFAM" id="SSF52768">
    <property type="entry name" value="Arginase/deacetylase"/>
    <property type="match status" value="1"/>
</dbReference>
<organism evidence="2 3">
    <name type="scientific">Candidula unifasciata</name>
    <dbReference type="NCBI Taxonomy" id="100452"/>
    <lineage>
        <taxon>Eukaryota</taxon>
        <taxon>Metazoa</taxon>
        <taxon>Spiralia</taxon>
        <taxon>Lophotrochozoa</taxon>
        <taxon>Mollusca</taxon>
        <taxon>Gastropoda</taxon>
        <taxon>Heterobranchia</taxon>
        <taxon>Euthyneura</taxon>
        <taxon>Panpulmonata</taxon>
        <taxon>Eupulmonata</taxon>
        <taxon>Stylommatophora</taxon>
        <taxon>Helicina</taxon>
        <taxon>Helicoidea</taxon>
        <taxon>Geomitridae</taxon>
        <taxon>Candidula</taxon>
    </lineage>
</organism>
<proteinExistence type="predicted"/>
<feature type="non-terminal residue" evidence="2">
    <location>
        <position position="1"/>
    </location>
</feature>
<name>A0A8S3Z372_9EUPU</name>
<evidence type="ECO:0000313" key="2">
    <source>
        <dbReference type="EMBL" id="CAG5121812.1"/>
    </source>
</evidence>
<dbReference type="Gene3D" id="3.40.800.20">
    <property type="entry name" value="Histone deacetylase domain"/>
    <property type="match status" value="1"/>
</dbReference>
<gene>
    <name evidence="2" type="ORF">CUNI_LOCUS7370</name>
</gene>
<comment type="caution">
    <text evidence="2">The sequence shown here is derived from an EMBL/GenBank/DDBJ whole genome shotgun (WGS) entry which is preliminary data.</text>
</comment>
<dbReference type="InterPro" id="IPR037138">
    <property type="entry name" value="His_deacetylse_dom_sf"/>
</dbReference>